<dbReference type="Pfam" id="PF01494">
    <property type="entry name" value="FAD_binding_3"/>
    <property type="match status" value="1"/>
</dbReference>
<evidence type="ECO:0000256" key="1">
    <source>
        <dbReference type="ARBA" id="ARBA00023002"/>
    </source>
</evidence>
<dbReference type="Proteomes" id="UP001151002">
    <property type="component" value="Unassembled WGS sequence"/>
</dbReference>
<dbReference type="PANTHER" id="PTHR43476">
    <property type="entry name" value="3-(3-HYDROXY-PHENYL)PROPIONATE/3-HYDROXYCINNAMIC ACID HYDROXYLASE"/>
    <property type="match status" value="1"/>
</dbReference>
<dbReference type="RefSeq" id="WP_267566019.1">
    <property type="nucleotide sequence ID" value="NZ_JAPNTZ010000009.1"/>
</dbReference>
<accession>A0ABT4B6G2</accession>
<reference evidence="3" key="1">
    <citation type="submission" date="2022-11" db="EMBL/GenBank/DDBJ databases">
        <authorList>
            <person name="Somphong A."/>
            <person name="Phongsopitanun W."/>
        </authorList>
    </citation>
    <scope>NUCLEOTIDE SEQUENCE</scope>
    <source>
        <strain evidence="3">Pm04-4</strain>
    </source>
</reference>
<dbReference type="EMBL" id="JAPNTZ010000009">
    <property type="protein sequence ID" value="MCY1141627.1"/>
    <property type="molecule type" value="Genomic_DNA"/>
</dbReference>
<dbReference type="EC" id="1.14.13.127" evidence="3"/>
<evidence type="ECO:0000259" key="2">
    <source>
        <dbReference type="Pfam" id="PF01494"/>
    </source>
</evidence>
<dbReference type="NCBIfam" id="NF004829">
    <property type="entry name" value="PRK06183.1-3"/>
    <property type="match status" value="1"/>
</dbReference>
<dbReference type="Gene3D" id="3.50.50.60">
    <property type="entry name" value="FAD/NAD(P)-binding domain"/>
    <property type="match status" value="1"/>
</dbReference>
<dbReference type="PRINTS" id="PR00420">
    <property type="entry name" value="RNGMNOXGNASE"/>
</dbReference>
<organism evidence="3 4">
    <name type="scientific">Paractinoplanes pyxinae</name>
    <dbReference type="NCBI Taxonomy" id="2997416"/>
    <lineage>
        <taxon>Bacteria</taxon>
        <taxon>Bacillati</taxon>
        <taxon>Actinomycetota</taxon>
        <taxon>Actinomycetes</taxon>
        <taxon>Micromonosporales</taxon>
        <taxon>Micromonosporaceae</taxon>
        <taxon>Paractinoplanes</taxon>
    </lineage>
</organism>
<keyword evidence="4" id="KW-1185">Reference proteome</keyword>
<dbReference type="SUPFAM" id="SSF51905">
    <property type="entry name" value="FAD/NAD(P)-binding domain"/>
    <property type="match status" value="1"/>
</dbReference>
<proteinExistence type="predicted"/>
<keyword evidence="1 3" id="KW-0560">Oxidoreductase</keyword>
<dbReference type="PANTHER" id="PTHR43476:SF3">
    <property type="entry name" value="FAD-BINDING MONOOXYGENASE"/>
    <property type="match status" value="1"/>
</dbReference>
<dbReference type="GO" id="GO:0008688">
    <property type="term" value="F:3-(3-hydroxyphenyl)propionate hydroxylase activity"/>
    <property type="evidence" value="ECO:0007669"/>
    <property type="project" value="UniProtKB-EC"/>
</dbReference>
<evidence type="ECO:0000313" key="3">
    <source>
        <dbReference type="EMBL" id="MCY1141627.1"/>
    </source>
</evidence>
<evidence type="ECO:0000313" key="4">
    <source>
        <dbReference type="Proteomes" id="UP001151002"/>
    </source>
</evidence>
<name>A0ABT4B6G2_9ACTN</name>
<protein>
    <submittedName>
        <fullName evidence="3">Bifunctional 3-(3-hydroxy-phenyl)propionate/3-hydroxycinnamic acid hydroxylase</fullName>
        <ecNumber evidence="3">1.14.13.127</ecNumber>
    </submittedName>
</protein>
<dbReference type="InterPro" id="IPR036188">
    <property type="entry name" value="FAD/NAD-bd_sf"/>
</dbReference>
<dbReference type="Gene3D" id="3.30.70.2450">
    <property type="match status" value="1"/>
</dbReference>
<sequence>MNGRYDVIIVGYGPVGVTAANLLGGMGLTVAVVEKEPDIYARARAISTDEEILRIWQRIGLVDQLLKDMLAERPIDFVDARGRSFLSIKPVTRGNGYPPQLFIYQPALEQTLRDGVGRYPNVEVFCGHECTGVTETADGVAVEADGLGTLHGSYLIAADGGSSPIRTRLGVGFDGRTYEDRWLVIDTKVHRGWDSVDRLRFHCDPARPAVDCPTPLGHHRWEFPVLPGEDEQQLVEHDHIWKLLRRHGRTPDEVEILRAVIYSHHVRFATRWRIGRIFLAGDAAHVMPPWIGEGMASGVRDVANLCWKLAAVLNGELPDSALDTYEIERQPHVRVVTSRAVAVGKIITERRRALAALRNVVFRLGLRIPALRAYAREARWLPMTEHRDGLLDRIGKATVAGQYPPQPWVLAPDGNRARLDDVLAGRWTLLHLGAQQDWPSWPDTVARLRVTPAGSPPAPGTIVDCDDVLIRWMRERDTTVLALRPDVLVYGAGADGVLPPAPFTSGRGPADPVTSL</sequence>
<comment type="caution">
    <text evidence="3">The sequence shown here is derived from an EMBL/GenBank/DDBJ whole genome shotgun (WGS) entry which is preliminary data.</text>
</comment>
<feature type="domain" description="FAD-binding" evidence="2">
    <location>
        <begin position="5"/>
        <end position="339"/>
    </location>
</feature>
<gene>
    <name evidence="3" type="ORF">OWR29_26820</name>
</gene>
<dbReference type="InterPro" id="IPR002938">
    <property type="entry name" value="FAD-bd"/>
</dbReference>
<dbReference type="InterPro" id="IPR050631">
    <property type="entry name" value="PheA/TfdB_FAD_monoxygenase"/>
</dbReference>